<name>A0A1G6I7T7_9ACTN</name>
<dbReference type="Pfam" id="PF13449">
    <property type="entry name" value="Phytase-like"/>
    <property type="match status" value="1"/>
</dbReference>
<dbReference type="PROSITE" id="PS50194">
    <property type="entry name" value="FILAMIN_REPEAT"/>
    <property type="match status" value="1"/>
</dbReference>
<keyword evidence="1" id="KW-0732">Signal</keyword>
<evidence type="ECO:0000313" key="4">
    <source>
        <dbReference type="Proteomes" id="UP000199034"/>
    </source>
</evidence>
<dbReference type="InterPro" id="IPR001322">
    <property type="entry name" value="Lamin_tail_dom"/>
</dbReference>
<proteinExistence type="predicted"/>
<dbReference type="SUPFAM" id="SSF101898">
    <property type="entry name" value="NHL repeat"/>
    <property type="match status" value="1"/>
</dbReference>
<dbReference type="InterPro" id="IPR036415">
    <property type="entry name" value="Lamin_tail_dom_sf"/>
</dbReference>
<evidence type="ECO:0000259" key="2">
    <source>
        <dbReference type="PROSITE" id="PS51841"/>
    </source>
</evidence>
<dbReference type="InterPro" id="IPR013783">
    <property type="entry name" value="Ig-like_fold"/>
</dbReference>
<dbReference type="Gene3D" id="2.60.40.2700">
    <property type="match status" value="3"/>
</dbReference>
<feature type="domain" description="LTD" evidence="2">
    <location>
        <begin position="140"/>
        <end position="253"/>
    </location>
</feature>
<dbReference type="Pfam" id="PF00932">
    <property type="entry name" value="LTD"/>
    <property type="match status" value="3"/>
</dbReference>
<dbReference type="AlphaFoldDB" id="A0A1G6I7T7"/>
<feature type="domain" description="LTD" evidence="2">
    <location>
        <begin position="29"/>
        <end position="125"/>
    </location>
</feature>
<dbReference type="InterPro" id="IPR027372">
    <property type="entry name" value="Phytase-like_dom"/>
</dbReference>
<keyword evidence="4" id="KW-1185">Reference proteome</keyword>
<dbReference type="Proteomes" id="UP000199034">
    <property type="component" value="Unassembled WGS sequence"/>
</dbReference>
<reference evidence="3 4" key="1">
    <citation type="submission" date="2016-10" db="EMBL/GenBank/DDBJ databases">
        <authorList>
            <person name="de Groot N.N."/>
        </authorList>
    </citation>
    <scope>NUCLEOTIDE SEQUENCE [LARGE SCALE GENOMIC DNA]</scope>
    <source>
        <strain evidence="3 4">CGMCC 4.6858</strain>
    </source>
</reference>
<dbReference type="Gene3D" id="2.60.40.10">
    <property type="entry name" value="Immunoglobulins"/>
    <property type="match status" value="1"/>
</dbReference>
<feature type="signal peptide" evidence="1">
    <location>
        <begin position="1"/>
        <end position="33"/>
    </location>
</feature>
<dbReference type="STRING" id="1045774.SAMN05421872_10166"/>
<dbReference type="SUPFAM" id="SSF74853">
    <property type="entry name" value="Lamin A/C globular tail domain"/>
    <property type="match status" value="3"/>
</dbReference>
<dbReference type="InterPro" id="IPR017868">
    <property type="entry name" value="Filamin/ABP280_repeat-like"/>
</dbReference>
<dbReference type="InterPro" id="IPR032109">
    <property type="entry name" value="Big_3_5"/>
</dbReference>
<protein>
    <submittedName>
        <fullName evidence="3">Esterase-like activity of phytase</fullName>
    </submittedName>
</protein>
<feature type="domain" description="LTD" evidence="2">
    <location>
        <begin position="268"/>
        <end position="383"/>
    </location>
</feature>
<evidence type="ECO:0000313" key="3">
    <source>
        <dbReference type="EMBL" id="SDC01816.1"/>
    </source>
</evidence>
<organism evidence="3 4">
    <name type="scientific">Nocardioides lianchengensis</name>
    <dbReference type="NCBI Taxonomy" id="1045774"/>
    <lineage>
        <taxon>Bacteria</taxon>
        <taxon>Bacillati</taxon>
        <taxon>Actinomycetota</taxon>
        <taxon>Actinomycetes</taxon>
        <taxon>Propionibacteriales</taxon>
        <taxon>Nocardioidaceae</taxon>
        <taxon>Nocardioides</taxon>
    </lineage>
</organism>
<dbReference type="EMBL" id="FMZM01000001">
    <property type="protein sequence ID" value="SDC01816.1"/>
    <property type="molecule type" value="Genomic_DNA"/>
</dbReference>
<sequence>MPSRHRSALITSLLAGSVGLVPLLVALAPPASAAAADVKINEIVSNGPAPDSIELTNIGAAPVDLSGWILKDDKDASSQPIPAGTTLPAGGFLSFPTTFGLGNGDAARVFLPDGTTLVDGHTFPSHSNPSWSRCPDGTGAFVQAQAASLGAANACTVPDTAVRINEVESSGGSPGDWVELLNTGTGAVDASGWVFRDADDTHAYVIPAGTSIPAGGYFLLEEAAFGFGLGQPDSARLLAEDGTTVIDSYAWTTHATTSYGRCPNGTGNLTTTTAPTKGAVNTCPTPAGADALEINEVKTNPNPDFVEVRNVSDALVDVADFWVADSAASPVRITSESTPLQPGELFAFNPDEIVGGFGLGAADSVTILLSDKTTVVDTYAWTTHRLPSYGRCPDGPGLVENPVASPGAENVCQPVRINEVESSGGQPGDWVELVNVSAGPVDVSGWVLKDADDTHSYAIPAATTIAVGGYLVLDEAAFGFGLGQPDAARLFRADGTTLVDSYAWTTHATTSYGRCADGAGAFVTTEAVTKGAANLCPPPFFGVDTEPWPGSQTVTTSDPQNAFVSDVSTGDVSGLAFSPTEPGVLWAIKNKNRLFKLTKVGGLWTPLTTDGWATGKALTFADGSGEPDTEGVTVGPDGAIYATTERDNTASSVPLNQVLRFDPTQPGPLRATATWNLNADFPELAGIAGGSNLGFEGLTWVPDSYLVAGGFVDESTGAAYRPSSYAGHGDGLFVMALENDGALYAYALGNGLQHRVAKVASGFPHVMDVSFDPERQQLWAVCDDTCQGQVSHLRIGANGKLGVVGGYERPTGMPNLNNEGFALAPQSTCVDGAKEVVWSDDAGTGGHSLRSATLPCTGLIDSTTAPQVSGTARSGETLTATAGTWSVDGVALAHQWRRGEIPIEGATGPSYVVTGADKGAALNVVVTASKTGYADETAASAPVTVEDLPLLVTAPAVSGSGRVGDELAVSTGGWDETGLTFAYQWLRSGAPIAGATSASYTPTAADLAAGAVSARVTATRPAGGASGAPATTEPASVVAGDAATATAAPRVSGTPVTGQRLVATSGSWSVPGLAFGYQWLRDGAPIAGATASSYRLVGADQGRRVAVRVTAARAGHASGTATSAAVRATGPAVSRTRLSVARKVTAGKRAAVTVRVTGAWDPTGTVTVLLDPRKGRTVTKTVRLRDGVVRFSTARLVAGTYQVRAVYAGDALHRGSATATRVVVKAKRGR</sequence>
<evidence type="ECO:0000256" key="1">
    <source>
        <dbReference type="SAM" id="SignalP"/>
    </source>
</evidence>
<dbReference type="RefSeq" id="WP_211752653.1">
    <property type="nucleotide sequence ID" value="NZ_FMZM01000001.1"/>
</dbReference>
<feature type="domain" description="LTD" evidence="2">
    <location>
        <begin position="396"/>
        <end position="506"/>
    </location>
</feature>
<dbReference type="Pfam" id="PF16640">
    <property type="entry name" value="Big_3_5"/>
    <property type="match status" value="1"/>
</dbReference>
<dbReference type="Gene3D" id="2.60.40.1260">
    <property type="entry name" value="Lamin Tail domain"/>
    <property type="match status" value="3"/>
</dbReference>
<gene>
    <name evidence="3" type="ORF">SAMN05421872_10166</name>
</gene>
<accession>A0A1G6I7T7</accession>
<dbReference type="PROSITE" id="PS51841">
    <property type="entry name" value="LTD"/>
    <property type="match status" value="4"/>
</dbReference>
<dbReference type="GO" id="GO:0005975">
    <property type="term" value="P:carbohydrate metabolic process"/>
    <property type="evidence" value="ECO:0007669"/>
    <property type="project" value="UniProtKB-ARBA"/>
</dbReference>
<feature type="chain" id="PRO_5039717631" evidence="1">
    <location>
        <begin position="34"/>
        <end position="1230"/>
    </location>
</feature>